<organism evidence="1 2">
    <name type="scientific">Helicobacter turcicus</name>
    <dbReference type="NCBI Taxonomy" id="2867412"/>
    <lineage>
        <taxon>Bacteria</taxon>
        <taxon>Pseudomonadati</taxon>
        <taxon>Campylobacterota</taxon>
        <taxon>Epsilonproteobacteria</taxon>
        <taxon>Campylobacterales</taxon>
        <taxon>Helicobacteraceae</taxon>
        <taxon>Helicobacter</taxon>
    </lineage>
</organism>
<name>A0ABS7JMM0_9HELI</name>
<evidence type="ECO:0000313" key="1">
    <source>
        <dbReference type="EMBL" id="MBX7490625.1"/>
    </source>
</evidence>
<evidence type="ECO:0000313" key="2">
    <source>
        <dbReference type="Proteomes" id="UP000700059"/>
    </source>
</evidence>
<dbReference type="RefSeq" id="WP_221531962.1">
    <property type="nucleotide sequence ID" value="NZ_JAIGYP010000004.1"/>
</dbReference>
<dbReference type="Proteomes" id="UP000700059">
    <property type="component" value="Unassembled WGS sequence"/>
</dbReference>
<proteinExistence type="predicted"/>
<dbReference type="EMBL" id="JAIGYQ010000004">
    <property type="protein sequence ID" value="MBX7490625.1"/>
    <property type="molecule type" value="Genomic_DNA"/>
</dbReference>
<accession>A0ABS7JMM0</accession>
<keyword evidence="2" id="KW-1185">Reference proteome</keyword>
<protein>
    <submittedName>
        <fullName evidence="1">Uncharacterized protein</fullName>
    </submittedName>
</protein>
<gene>
    <name evidence="1" type="ORF">K4G57_03970</name>
</gene>
<sequence>MQSQTLQGRYFNTKRLGTSKKWHFRNLSPARHLKQWILFEKLKIYPQGEICVYPHIIPAYLVANAYSQVGGLKILFGDLCEQRELGAKGGF</sequence>
<comment type="caution">
    <text evidence="1">The sequence shown here is derived from an EMBL/GenBank/DDBJ whole genome shotgun (WGS) entry which is preliminary data.</text>
</comment>
<reference evidence="1 2" key="1">
    <citation type="submission" date="2021-08" db="EMBL/GenBank/DDBJ databases">
        <title>Helicobacter spp. isolated from feces of Anatolian Ground Squirrel (Spermophilus xanthoprymnus) in Turkey.</title>
        <authorList>
            <person name="Aydin F."/>
            <person name="Abay S."/>
            <person name="Kayman T."/>
            <person name="Karakaya E."/>
            <person name="Saticioglu I.B."/>
        </authorList>
    </citation>
    <scope>NUCLEOTIDE SEQUENCE [LARGE SCALE GENOMIC DNA]</scope>
    <source>
        <strain evidence="1 2">Faydin-H70</strain>
    </source>
</reference>